<proteinExistence type="predicted"/>
<dbReference type="Proteomes" id="UP000030745">
    <property type="component" value="Unassembled WGS sequence"/>
</dbReference>
<dbReference type="VEuPathDB" id="FungiDB:SPRG_18605"/>
<accession>A0A067BBX3</accession>
<evidence type="ECO:0000313" key="2">
    <source>
        <dbReference type="Proteomes" id="UP000030745"/>
    </source>
</evidence>
<dbReference type="GeneID" id="24140128"/>
<name>A0A067BBX3_SAPPC</name>
<reference evidence="1 2" key="1">
    <citation type="journal article" date="2013" name="PLoS Genet.">
        <title>Distinctive expansion of potential virulence genes in the genome of the oomycete fish pathogen Saprolegnia parasitica.</title>
        <authorList>
            <person name="Jiang R.H."/>
            <person name="de Bruijn I."/>
            <person name="Haas B.J."/>
            <person name="Belmonte R."/>
            <person name="Lobach L."/>
            <person name="Christie J."/>
            <person name="van den Ackerveken G."/>
            <person name="Bottin A."/>
            <person name="Bulone V."/>
            <person name="Diaz-Moreno S.M."/>
            <person name="Dumas B."/>
            <person name="Fan L."/>
            <person name="Gaulin E."/>
            <person name="Govers F."/>
            <person name="Grenville-Briggs L.J."/>
            <person name="Horner N.R."/>
            <person name="Levin J.Z."/>
            <person name="Mammella M."/>
            <person name="Meijer H.J."/>
            <person name="Morris P."/>
            <person name="Nusbaum C."/>
            <person name="Oome S."/>
            <person name="Phillips A.J."/>
            <person name="van Rooyen D."/>
            <person name="Rzeszutek E."/>
            <person name="Saraiva M."/>
            <person name="Secombes C.J."/>
            <person name="Seidl M.F."/>
            <person name="Snel B."/>
            <person name="Stassen J.H."/>
            <person name="Sykes S."/>
            <person name="Tripathy S."/>
            <person name="van den Berg H."/>
            <person name="Vega-Arreguin J.C."/>
            <person name="Wawra S."/>
            <person name="Young S.K."/>
            <person name="Zeng Q."/>
            <person name="Dieguez-Uribeondo J."/>
            <person name="Russ C."/>
            <person name="Tyler B.M."/>
            <person name="van West P."/>
        </authorList>
    </citation>
    <scope>NUCLEOTIDE SEQUENCE [LARGE SCALE GENOMIC DNA]</scope>
    <source>
        <strain evidence="1 2">CBS 223.65</strain>
    </source>
</reference>
<sequence>MLKVPTGAGDGCAIDTSASLTEVGQEHALIMYMGVSTPEKPRCQSAICDQVVSD</sequence>
<dbReference type="AlphaFoldDB" id="A0A067BBX3"/>
<evidence type="ECO:0000313" key="1">
    <source>
        <dbReference type="EMBL" id="KDO15859.1"/>
    </source>
</evidence>
<organism evidence="1 2">
    <name type="scientific">Saprolegnia parasitica (strain CBS 223.65)</name>
    <dbReference type="NCBI Taxonomy" id="695850"/>
    <lineage>
        <taxon>Eukaryota</taxon>
        <taxon>Sar</taxon>
        <taxon>Stramenopiles</taxon>
        <taxon>Oomycota</taxon>
        <taxon>Saprolegniomycetes</taxon>
        <taxon>Saprolegniales</taxon>
        <taxon>Saprolegniaceae</taxon>
        <taxon>Saprolegnia</taxon>
    </lineage>
</organism>
<dbReference type="KEGG" id="spar:SPRG_18605"/>
<keyword evidence="2" id="KW-1185">Reference proteome</keyword>
<dbReference type="RefSeq" id="XP_012213433.1">
    <property type="nucleotide sequence ID" value="XM_012358043.1"/>
</dbReference>
<gene>
    <name evidence="1" type="ORF">SPRG_18605</name>
</gene>
<protein>
    <submittedName>
        <fullName evidence="1">Uncharacterized protein</fullName>
    </submittedName>
</protein>
<dbReference type="EMBL" id="KK584514">
    <property type="protein sequence ID" value="KDO15859.1"/>
    <property type="molecule type" value="Genomic_DNA"/>
</dbReference>